<evidence type="ECO:0000313" key="4">
    <source>
        <dbReference type="Proteomes" id="UP000268652"/>
    </source>
</evidence>
<dbReference type="EMBL" id="RBDY01000005">
    <property type="protein sequence ID" value="RKN24766.1"/>
    <property type="molecule type" value="Genomic_DNA"/>
</dbReference>
<dbReference type="OrthoDB" id="9764591at2"/>
<dbReference type="Gene3D" id="3.90.76.10">
    <property type="entry name" value="Dipeptide-binding Protein, Domain 1"/>
    <property type="match status" value="1"/>
</dbReference>
<dbReference type="Proteomes" id="UP000275024">
    <property type="component" value="Unassembled WGS sequence"/>
</dbReference>
<dbReference type="CDD" id="cd08509">
    <property type="entry name" value="PBP2_TmCBP_oligosaccharides_like"/>
    <property type="match status" value="1"/>
</dbReference>
<keyword evidence="4" id="KW-1185">Reference proteome</keyword>
<evidence type="ECO:0000313" key="2">
    <source>
        <dbReference type="EMBL" id="RKN10507.1"/>
    </source>
</evidence>
<dbReference type="InterPro" id="IPR039424">
    <property type="entry name" value="SBP_5"/>
</dbReference>
<dbReference type="InterPro" id="IPR030678">
    <property type="entry name" value="Peptide/Ni-bd"/>
</dbReference>
<dbReference type="PIRSF" id="PIRSF002741">
    <property type="entry name" value="MppA"/>
    <property type="match status" value="1"/>
</dbReference>
<comment type="caution">
    <text evidence="2">The sequence shown here is derived from an EMBL/GenBank/DDBJ whole genome shotgun (WGS) entry which is preliminary data.</text>
</comment>
<dbReference type="InterPro" id="IPR000914">
    <property type="entry name" value="SBP_5_dom"/>
</dbReference>
<dbReference type="GO" id="GO:0042597">
    <property type="term" value="C:periplasmic space"/>
    <property type="evidence" value="ECO:0007669"/>
    <property type="project" value="UniProtKB-ARBA"/>
</dbReference>
<proteinExistence type="predicted"/>
<dbReference type="GO" id="GO:0043190">
    <property type="term" value="C:ATP-binding cassette (ABC) transporter complex"/>
    <property type="evidence" value="ECO:0007669"/>
    <property type="project" value="InterPro"/>
</dbReference>
<protein>
    <submittedName>
        <fullName evidence="2">ABC transporter substrate-binding protein</fullName>
    </submittedName>
</protein>
<evidence type="ECO:0000313" key="3">
    <source>
        <dbReference type="EMBL" id="RKN24766.1"/>
    </source>
</evidence>
<dbReference type="Proteomes" id="UP000268652">
    <property type="component" value="Unassembled WGS sequence"/>
</dbReference>
<dbReference type="Gene3D" id="3.10.105.10">
    <property type="entry name" value="Dipeptide-binding Protein, Domain 3"/>
    <property type="match status" value="1"/>
</dbReference>
<feature type="domain" description="Solute-binding protein family 5" evidence="1">
    <location>
        <begin position="85"/>
        <end position="457"/>
    </location>
</feature>
<evidence type="ECO:0000313" key="5">
    <source>
        <dbReference type="Proteomes" id="UP000275024"/>
    </source>
</evidence>
<dbReference type="PANTHER" id="PTHR30290">
    <property type="entry name" value="PERIPLASMIC BINDING COMPONENT OF ABC TRANSPORTER"/>
    <property type="match status" value="1"/>
</dbReference>
<accession>A0A3A9WWF6</accession>
<dbReference type="SUPFAM" id="SSF53850">
    <property type="entry name" value="Periplasmic binding protein-like II"/>
    <property type="match status" value="1"/>
</dbReference>
<sequence length="562" mass="61229">MSLHARWRRVRNAAIGAVSIGLVAAGCGGSGGGGSSTDSDTLIVYTGQATDYQRNFNPYLPGRNEGDGTIFEPLFFFNIARQDDPQPRLGTEYAWNDDGTELSITVREGVTWSDGEEFSADDVAFTFNMLKEHDALNTQGFNGDVEVVSPAEVLVTFPEPAYMRVADLLGKTWIVPEHIWGEMDDPATNTNAEPVGTGPFTLSDFRPQAFTLTANADYWGGEPTLKNVRYTALSGNQAAADALSGGDIDWNTGPVPDIANTESDYPGYKSITAYAFQIALNTCSSADLGCEGPQTDPAVRQAIYWAMDREQLNSLAFQNTASEISPGFALPERDAGYVSADLENQTALMTADVDRAQEVLENAGYRQGDDGIYARDGQKVSLTITAVAGWTDHITAVNTLAEQVREAGIELTVNQVSFNEMSDSRGRGDFQLMIDSLYPGPLPDPYFVYNNFFNSANTAPVGETANPNFARYENADVDEAISQLAQIDPDDADARQPYYDTIQAALERDMPYIPVLTGGTTSQFNAEKFTGWPTDVNLYAYPAVWQRPDQSQIYLNLKPAGE</sequence>
<gene>
    <name evidence="3" type="ORF">D7318_09905</name>
    <name evidence="2" type="ORF">D7319_08730</name>
</gene>
<dbReference type="Gene3D" id="3.40.190.10">
    <property type="entry name" value="Periplasmic binding protein-like II"/>
    <property type="match status" value="1"/>
</dbReference>
<dbReference type="AlphaFoldDB" id="A0A3A9WWF6"/>
<dbReference type="EMBL" id="RBDX01000005">
    <property type="protein sequence ID" value="RKN10507.1"/>
    <property type="molecule type" value="Genomic_DNA"/>
</dbReference>
<evidence type="ECO:0000259" key="1">
    <source>
        <dbReference type="Pfam" id="PF00496"/>
    </source>
</evidence>
<dbReference type="PANTHER" id="PTHR30290:SF82">
    <property type="entry name" value="ABC-TYPE DIPEPTIDE_OLIGOPEPTIDE TRANSPORT SYSTEM, PERIPLASMIC COMPONENT"/>
    <property type="match status" value="1"/>
</dbReference>
<dbReference type="GO" id="GO:0015833">
    <property type="term" value="P:peptide transport"/>
    <property type="evidence" value="ECO:0007669"/>
    <property type="project" value="TreeGrafter"/>
</dbReference>
<dbReference type="Pfam" id="PF00496">
    <property type="entry name" value="SBP_bac_5"/>
    <property type="match status" value="1"/>
</dbReference>
<dbReference type="GO" id="GO:1904680">
    <property type="term" value="F:peptide transmembrane transporter activity"/>
    <property type="evidence" value="ECO:0007669"/>
    <property type="project" value="TreeGrafter"/>
</dbReference>
<name>A0A3A9WWF6_9ACTN</name>
<dbReference type="PROSITE" id="PS51257">
    <property type="entry name" value="PROKAR_LIPOPROTEIN"/>
    <property type="match status" value="1"/>
</dbReference>
<reference evidence="4 5" key="1">
    <citation type="submission" date="2018-09" db="EMBL/GenBank/DDBJ databases">
        <title>Streptomyces sp. nov. DS1-2, an endophytic actinomycete isolated from roots of Dendrobium scabrilingue.</title>
        <authorList>
            <person name="Kuncharoen N."/>
            <person name="Kudo T."/>
            <person name="Ohkuma M."/>
            <person name="Yuki M."/>
            <person name="Tanasupawat S."/>
        </authorList>
    </citation>
    <scope>NUCLEOTIDE SEQUENCE [LARGE SCALE GENOMIC DNA]</scope>
    <source>
        <strain evidence="2 5">AZ1-7</strain>
        <strain evidence="3 4">DS1-2</strain>
    </source>
</reference>
<organism evidence="2 5">
    <name type="scientific">Streptomyces radicis</name>
    <dbReference type="NCBI Taxonomy" id="1750517"/>
    <lineage>
        <taxon>Bacteria</taxon>
        <taxon>Bacillati</taxon>
        <taxon>Actinomycetota</taxon>
        <taxon>Actinomycetes</taxon>
        <taxon>Kitasatosporales</taxon>
        <taxon>Streptomycetaceae</taxon>
        <taxon>Streptomyces</taxon>
    </lineage>
</organism>